<feature type="region of interest" description="Disordered" evidence="1">
    <location>
        <begin position="137"/>
        <end position="164"/>
    </location>
</feature>
<feature type="non-terminal residue" evidence="2">
    <location>
        <position position="390"/>
    </location>
</feature>
<dbReference type="ExpressionAtlas" id="A0A1D6KDC4">
    <property type="expression patterns" value="baseline"/>
</dbReference>
<dbReference type="PANTHER" id="PTHR45786:SF74">
    <property type="entry name" value="ATP-DEPENDENT DNA HELICASE"/>
    <property type="match status" value="1"/>
</dbReference>
<dbReference type="InParanoid" id="A0A1D6KDC4"/>
<evidence type="ECO:0008006" key="3">
    <source>
        <dbReference type="Google" id="ProtNLM"/>
    </source>
</evidence>
<organism evidence="2">
    <name type="scientific">Zea mays</name>
    <name type="common">Maize</name>
    <dbReference type="NCBI Taxonomy" id="4577"/>
    <lineage>
        <taxon>Eukaryota</taxon>
        <taxon>Viridiplantae</taxon>
        <taxon>Streptophyta</taxon>
        <taxon>Embryophyta</taxon>
        <taxon>Tracheophyta</taxon>
        <taxon>Spermatophyta</taxon>
        <taxon>Magnoliopsida</taxon>
        <taxon>Liliopsida</taxon>
        <taxon>Poales</taxon>
        <taxon>Poaceae</taxon>
        <taxon>PACMAD clade</taxon>
        <taxon>Panicoideae</taxon>
        <taxon>Andropogonodae</taxon>
        <taxon>Andropogoneae</taxon>
        <taxon>Tripsacinae</taxon>
        <taxon>Zea</taxon>
    </lineage>
</organism>
<protein>
    <recommendedName>
        <fullName evidence="3">Helitron helicase-like domain-containing protein</fullName>
    </recommendedName>
</protein>
<proteinExistence type="predicted"/>
<name>A0A1D6KDC4_MAIZE</name>
<dbReference type="EMBL" id="CM007647">
    <property type="protein sequence ID" value="ONM01237.1"/>
    <property type="molecule type" value="Genomic_DNA"/>
</dbReference>
<sequence length="390" mass="43626">MESPTYTPKVVHPTTDAIEPDGSAVTPCDWVIPEIASNPFLPASTQTEDANSLHMSTGPLRRKQHVPHGERQSILARRNRQFEASISRNMATATDDTINDAGEGDDWTQPHITATINNNVQCRSQCHGAIVATNESASMTEQGSGVDHTQSKPRVISNVDDDDGVVFEDDADENEGYLFAGQYEDTDEDIEVDGSQDESTATDVPDPYDKVFNGHFSFTSLYCCLDSMTTNVRDSGIYTFRAQGMMYHNIKSFGRDGGAEHKHLNLYFYDDDPTLEQRYRKCREEHQQKDKEVIRQIVDILRGNPYSEHLRTMGHVENLDDYRIALNLDQTLNQKTYNTPLTSEVAAVWIEGSEGGELGWHANIPKVGVSMDEVDAYRATHRASNANDED</sequence>
<reference evidence="2" key="1">
    <citation type="submission" date="2015-12" db="EMBL/GenBank/DDBJ databases">
        <title>Update maize B73 reference genome by single molecule sequencing technologies.</title>
        <authorList>
            <consortium name="Maize Genome Sequencing Project"/>
            <person name="Ware D."/>
        </authorList>
    </citation>
    <scope>NUCLEOTIDE SEQUENCE [LARGE SCALE GENOMIC DNA]</scope>
    <source>
        <tissue evidence="2">Seedling</tissue>
    </source>
</reference>
<feature type="region of interest" description="Disordered" evidence="1">
    <location>
        <begin position="50"/>
        <end position="71"/>
    </location>
</feature>
<dbReference type="AlphaFoldDB" id="A0A1D6KDC4"/>
<evidence type="ECO:0000256" key="1">
    <source>
        <dbReference type="SAM" id="MobiDB-lite"/>
    </source>
</evidence>
<accession>A0A1D6KDC4</accession>
<evidence type="ECO:0000313" key="2">
    <source>
        <dbReference type="EMBL" id="ONM01237.1"/>
    </source>
</evidence>
<gene>
    <name evidence="2" type="ORF">ZEAMMB73_Zm00001d030647</name>
</gene>
<feature type="region of interest" description="Disordered" evidence="1">
    <location>
        <begin position="1"/>
        <end position="22"/>
    </location>
</feature>
<dbReference type="PANTHER" id="PTHR45786">
    <property type="entry name" value="DNA BINDING PROTEIN-LIKE"/>
    <property type="match status" value="1"/>
</dbReference>